<evidence type="ECO:0000256" key="2">
    <source>
        <dbReference type="SAM" id="SignalP"/>
    </source>
</evidence>
<name>K2BX89_9BACT</name>
<keyword evidence="1" id="KW-0472">Membrane</keyword>
<dbReference type="EMBL" id="AMFJ01021595">
    <property type="protein sequence ID" value="EKD66824.1"/>
    <property type="molecule type" value="Genomic_DNA"/>
</dbReference>
<feature type="signal peptide" evidence="2">
    <location>
        <begin position="1"/>
        <end position="20"/>
    </location>
</feature>
<evidence type="ECO:0000256" key="1">
    <source>
        <dbReference type="SAM" id="Phobius"/>
    </source>
</evidence>
<organism evidence="3">
    <name type="scientific">uncultured bacterium</name>
    <name type="common">gcode 4</name>
    <dbReference type="NCBI Taxonomy" id="1234023"/>
    <lineage>
        <taxon>Bacteria</taxon>
        <taxon>environmental samples</taxon>
    </lineage>
</organism>
<feature type="chain" id="PRO_5017373130" evidence="2">
    <location>
        <begin position="21"/>
        <end position="147"/>
    </location>
</feature>
<feature type="transmembrane region" description="Helical" evidence="1">
    <location>
        <begin position="83"/>
        <end position="106"/>
    </location>
</feature>
<keyword evidence="2" id="KW-0732">Signal</keyword>
<proteinExistence type="predicted"/>
<evidence type="ECO:0000313" key="3">
    <source>
        <dbReference type="EMBL" id="EKD66824.1"/>
    </source>
</evidence>
<feature type="transmembrane region" description="Helical" evidence="1">
    <location>
        <begin position="118"/>
        <end position="146"/>
    </location>
</feature>
<keyword evidence="1" id="KW-1133">Transmembrane helix</keyword>
<reference evidence="3" key="1">
    <citation type="journal article" date="2012" name="Science">
        <title>Fermentation, hydrogen, and sulfur metabolism in multiple uncultivated bacterial phyla.</title>
        <authorList>
            <person name="Wrighton K.C."/>
            <person name="Thomas B.C."/>
            <person name="Sharon I."/>
            <person name="Miller C.S."/>
            <person name="Castelle C.J."/>
            <person name="VerBerkmoes N.C."/>
            <person name="Wilkins M.J."/>
            <person name="Hettich R.L."/>
            <person name="Lipton M.S."/>
            <person name="Williams K.H."/>
            <person name="Long P.E."/>
            <person name="Banfield J.F."/>
        </authorList>
    </citation>
    <scope>NUCLEOTIDE SEQUENCE [LARGE SCALE GENOMIC DNA]</scope>
</reference>
<sequence>MKKIIVIFLFIIFGLTSAFAAWSNCKYDKNAALSTSLWWCVPQWAMESKENKGILGWILSISSNQWYQVDNVKNKIIYVTQKLVILAWILAIWGLVYSGFTFVLWLGDAEKVKKAKNALQWSLLGFLIAIISQQLINATINFIYWIS</sequence>
<keyword evidence="1" id="KW-0812">Transmembrane</keyword>
<accession>K2BX89</accession>
<protein>
    <submittedName>
        <fullName evidence="3">Uncharacterized protein</fullName>
    </submittedName>
</protein>
<dbReference type="AlphaFoldDB" id="K2BX89"/>
<gene>
    <name evidence="3" type="ORF">ACD_49C00009G0049</name>
</gene>
<comment type="caution">
    <text evidence="3">The sequence shown here is derived from an EMBL/GenBank/DDBJ whole genome shotgun (WGS) entry which is preliminary data.</text>
</comment>